<evidence type="ECO:0000313" key="2">
    <source>
        <dbReference type="EMBL" id="SCY73945.1"/>
    </source>
</evidence>
<dbReference type="InterPro" id="IPR001375">
    <property type="entry name" value="Peptidase_S9_cat"/>
</dbReference>
<organism evidence="2 3">
    <name type="scientific">Flavobacterium anhuiense</name>
    <dbReference type="NCBI Taxonomy" id="459526"/>
    <lineage>
        <taxon>Bacteria</taxon>
        <taxon>Pseudomonadati</taxon>
        <taxon>Bacteroidota</taxon>
        <taxon>Flavobacteriia</taxon>
        <taxon>Flavobacteriales</taxon>
        <taxon>Flavobacteriaceae</taxon>
        <taxon>Flavobacterium</taxon>
    </lineage>
</organism>
<dbReference type="GO" id="GO:0004177">
    <property type="term" value="F:aminopeptidase activity"/>
    <property type="evidence" value="ECO:0007669"/>
    <property type="project" value="UniProtKB-KW"/>
</dbReference>
<dbReference type="Gene3D" id="3.40.50.1820">
    <property type="entry name" value="alpha/beta hydrolase"/>
    <property type="match status" value="1"/>
</dbReference>
<keyword evidence="2" id="KW-0031">Aminopeptidase</keyword>
<dbReference type="PANTHER" id="PTHR11731">
    <property type="entry name" value="PROTEASE FAMILY S9B,C DIPEPTIDYL-PEPTIDASE IV-RELATED"/>
    <property type="match status" value="1"/>
</dbReference>
<keyword evidence="2" id="KW-0645">Protease</keyword>
<keyword evidence="3" id="KW-1185">Reference proteome</keyword>
<dbReference type="InterPro" id="IPR029058">
    <property type="entry name" value="AB_hydrolase_fold"/>
</dbReference>
<keyword evidence="2" id="KW-0378">Hydrolase</keyword>
<dbReference type="Gene3D" id="2.120.10.30">
    <property type="entry name" value="TolB, C-terminal domain"/>
    <property type="match status" value="2"/>
</dbReference>
<feature type="domain" description="Peptidase S9 prolyl oligopeptidase catalytic" evidence="1">
    <location>
        <begin position="705"/>
        <end position="872"/>
    </location>
</feature>
<dbReference type="RefSeq" id="WP_091133780.1">
    <property type="nucleotide sequence ID" value="NZ_FMVC01000005.1"/>
</dbReference>
<reference evidence="2 3" key="1">
    <citation type="submission" date="2016-10" db="EMBL/GenBank/DDBJ databases">
        <authorList>
            <person name="Varghese N."/>
            <person name="Submissions S."/>
        </authorList>
    </citation>
    <scope>NUCLEOTIDE SEQUENCE [LARGE SCALE GENOMIC DNA]</scope>
    <source>
        <strain evidence="2 3">CGMCC 1.6859</strain>
    </source>
</reference>
<sequence>MPIQYFRSAYIGTPFKNLPLFLVFLFVLQLETCPLWGQGLQKKELQEKDYSLWAETSLDRFSADGHWASYSVRYEIGADTLFIRSTTDSTKTYCIPAAYNSLFTVNQFFYAQSGNSLHSIDLKNGQHDSIPDVLSYEYAEAYNLIIMLKRDAEKQQSLLIRTPRANTVKPLAHAAQYSLNPQKDHLLFTTTSNGRHTLSLMNLRKMAEKQIASGPDRYTDFSWSRDGRAAAFFSVSDDKKIKSLFFYRTDQKKLFEYNAHSEGFLEKTAMATSPPDKILISEDLKRVFFHIRKEQADALSQSALEPEIWNANDKLVHSYRNIAGKPAEMLKVMVWNPEQGKSEMVSTEDLPSVFFNGNHKYAILSDPLQYEPQFHLEAPRDYYLLDLATMKKKQILAKASSFYEYLTASPDGRYLVYFKDGSWRTYDIEKDRHADITRGLKTAFAGKVNSLVSISAFGNPGWSSDNAELLLYDQYDIWAVKPDGSSARRLTHGREKEIVYRIGGNPGISPLVFEYGSLKPAAYDLTKEVILNGRGADEKTGFFIWKQNKGETPIAYEDAYADQLHYSPSAKKFLYCRQRFDLPPQIVLHEKNRKDKIIFQSNPQQEQYYWGKSELIHFENSKRQKLKGVLYYPAHYNPKRKYPMIVHIYEIQSRKLHQYHMPSLHNETGFNPAVFTSKGYFVFLPDILLEEENMGPSALDCTESGIKKILSMDIADPDSIALMGHSFGGYETAFIANQSQLFKTAIASGAITDLSRFYLTINWRTGRPDIWRFHGVQWNMNGKDPFNNSEDYKRNSPISYITDLKIPLLTWSGKADTQVDWQQSVEYHLALRRLGKKNVMLLYPNERHGLADHSHQEDLTRRVLQWFGYFLKEERDADWISAAMD</sequence>
<dbReference type="SUPFAM" id="SSF82171">
    <property type="entry name" value="DPP6 N-terminal domain-like"/>
    <property type="match status" value="1"/>
</dbReference>
<gene>
    <name evidence="2" type="ORF">SAMN02927916_3119</name>
</gene>
<protein>
    <submittedName>
        <fullName evidence="2">Dipeptidyl aminopeptidase/acylaminoacyl peptidase</fullName>
    </submittedName>
</protein>
<dbReference type="EMBL" id="FMVC01000005">
    <property type="protein sequence ID" value="SCY73945.1"/>
    <property type="molecule type" value="Genomic_DNA"/>
</dbReference>
<dbReference type="Proteomes" id="UP000199307">
    <property type="component" value="Unassembled WGS sequence"/>
</dbReference>
<name>A0ABY0LWM5_9FLAO</name>
<dbReference type="PANTHER" id="PTHR11731:SF193">
    <property type="entry name" value="DIPEPTIDYL PEPTIDASE 9"/>
    <property type="match status" value="1"/>
</dbReference>
<comment type="caution">
    <text evidence="2">The sequence shown here is derived from an EMBL/GenBank/DDBJ whole genome shotgun (WGS) entry which is preliminary data.</text>
</comment>
<accession>A0ABY0LWM5</accession>
<proteinExistence type="predicted"/>
<dbReference type="InterPro" id="IPR050278">
    <property type="entry name" value="Serine_Prot_S9B/DPPIV"/>
</dbReference>
<dbReference type="SUPFAM" id="SSF53474">
    <property type="entry name" value="alpha/beta-Hydrolases"/>
    <property type="match status" value="1"/>
</dbReference>
<dbReference type="Pfam" id="PF00326">
    <property type="entry name" value="Peptidase_S9"/>
    <property type="match status" value="1"/>
</dbReference>
<evidence type="ECO:0000313" key="3">
    <source>
        <dbReference type="Proteomes" id="UP000199307"/>
    </source>
</evidence>
<dbReference type="InterPro" id="IPR011042">
    <property type="entry name" value="6-blade_b-propeller_TolB-like"/>
</dbReference>
<evidence type="ECO:0000259" key="1">
    <source>
        <dbReference type="Pfam" id="PF00326"/>
    </source>
</evidence>